<gene>
    <name evidence="1" type="ORF">AB7Z85_16055</name>
</gene>
<accession>A0ABV4AAI0</accession>
<keyword evidence="2" id="KW-1185">Reference proteome</keyword>
<name>A0ABV4AAI0_9ENTR</name>
<comment type="caution">
    <text evidence="1">The sequence shown here is derived from an EMBL/GenBank/DDBJ whole genome shotgun (WGS) entry which is preliminary data.</text>
</comment>
<organism evidence="1 2">
    <name type="scientific">Pseudenterobacter timonensis</name>
    <dbReference type="NCBI Taxonomy" id="1755099"/>
    <lineage>
        <taxon>Bacteria</taxon>
        <taxon>Pseudomonadati</taxon>
        <taxon>Pseudomonadota</taxon>
        <taxon>Gammaproteobacteria</taxon>
        <taxon>Enterobacterales</taxon>
        <taxon>Enterobacteriaceae</taxon>
        <taxon>Pseudenterobacter</taxon>
    </lineage>
</organism>
<dbReference type="RefSeq" id="WP_045325669.1">
    <property type="nucleotide sequence ID" value="NZ_JBFZPZ010000013.1"/>
</dbReference>
<protein>
    <submittedName>
        <fullName evidence="1">Nicotinic acetylcholine receptor subunit beta</fullName>
    </submittedName>
</protein>
<sequence length="89" mass="10156">MNITSIYRHPAELDVEAMLSRELPYPDSFTPEDRIAERMSRVRMGLAHVMTEITPTLEPEQAEVINCWLDKILALVNITLIDVSSEEKA</sequence>
<reference evidence="1 2" key="1">
    <citation type="submission" date="2024-03" db="EMBL/GenBank/DDBJ databases">
        <title>Role of Flies in the Dissemination of Carbapenem-Resistant Enterobacteriaceae (CRE): An Epidemiological and Genomic Study in China.</title>
        <authorList>
            <person name="Chen K."/>
            <person name="Zhang R."/>
            <person name="Chen S."/>
        </authorList>
    </citation>
    <scope>NUCLEOTIDE SEQUENCE [LARGE SCALE GENOMIC DNA]</scope>
    <source>
        <strain evidence="2">fly-313</strain>
    </source>
</reference>
<evidence type="ECO:0000313" key="1">
    <source>
        <dbReference type="EMBL" id="MEX9254010.1"/>
    </source>
</evidence>
<proteinExistence type="predicted"/>
<dbReference type="EMBL" id="JBFZPZ010000013">
    <property type="protein sequence ID" value="MEX9254010.1"/>
    <property type="molecule type" value="Genomic_DNA"/>
</dbReference>
<dbReference type="Proteomes" id="UP001561463">
    <property type="component" value="Unassembled WGS sequence"/>
</dbReference>
<keyword evidence="1" id="KW-0675">Receptor</keyword>
<evidence type="ECO:0000313" key="2">
    <source>
        <dbReference type="Proteomes" id="UP001561463"/>
    </source>
</evidence>